<feature type="transmembrane region" description="Helical" evidence="1">
    <location>
        <begin position="168"/>
        <end position="187"/>
    </location>
</feature>
<evidence type="ECO:0000259" key="2">
    <source>
        <dbReference type="Pfam" id="PF07853"/>
    </source>
</evidence>
<keyword evidence="4" id="KW-1185">Reference proteome</keyword>
<accession>I3ZTB2</accession>
<dbReference type="Proteomes" id="UP000006064">
    <property type="component" value="Chromosome"/>
</dbReference>
<feature type="transmembrane region" description="Helical" evidence="1">
    <location>
        <begin position="207"/>
        <end position="231"/>
    </location>
</feature>
<dbReference type="InterPro" id="IPR012867">
    <property type="entry name" value="DUF1648"/>
</dbReference>
<dbReference type="OrthoDB" id="102247at2157"/>
<evidence type="ECO:0000256" key="1">
    <source>
        <dbReference type="SAM" id="Phobius"/>
    </source>
</evidence>
<dbReference type="KEGG" id="thm:CL1_0741"/>
<name>I3ZTB2_THECF</name>
<gene>
    <name evidence="3" type="ORF">CL1_0741</name>
</gene>
<dbReference type="GO" id="GO:0009636">
    <property type="term" value="P:response to toxic substance"/>
    <property type="evidence" value="ECO:0007669"/>
    <property type="project" value="TreeGrafter"/>
</dbReference>
<sequence length="262" mass="29042">MNPDVAFGLFISTTMFVAGLLTYLYRNRPNHAIGIRIGYTYISEEAWKKANTFAGKALMGLGLLLGVLSFTGNIILLMMAMIIGISLITWRSYVIAKETVELEAISMPAEGEPKPLERIEVKPYLAIQLVLISSYLILLAVSWDRMPEIIAIHFNVQGIADRFEPKSIGAFLIPVGGAVFILGLTYLGRDPVALRIPKGNARIARIILELLTMLQFLLWGAFTYSILYNAYSYSSPTFLDAMVIGSMGIIVVETIRLVKAMR</sequence>
<dbReference type="GeneID" id="13038436"/>
<evidence type="ECO:0000313" key="4">
    <source>
        <dbReference type="Proteomes" id="UP000006064"/>
    </source>
</evidence>
<dbReference type="Pfam" id="PF13630">
    <property type="entry name" value="SdpI"/>
    <property type="match status" value="1"/>
</dbReference>
<keyword evidence="1" id="KW-1133">Transmembrane helix</keyword>
<dbReference type="HOGENOM" id="CLU_090556_0_0_2"/>
<reference evidence="3 4" key="1">
    <citation type="journal article" date="2012" name="J. Bacteriol.">
        <title>Complete Genome Sequence of the Hyperthermophilic Archaeon Thermococcus sp. Strain CL1, Isolated from a Paralvinella sp. Polychaete Worm Collected from a Hydrothermal Vent.</title>
        <authorList>
            <person name="Jung J.H."/>
            <person name="Holden J.F."/>
            <person name="Seo D.H."/>
            <person name="Park K.H."/>
            <person name="Shin H."/>
            <person name="Ryu S."/>
            <person name="Lee J.H."/>
            <person name="Park C.S."/>
        </authorList>
    </citation>
    <scope>NUCLEOTIDE SEQUENCE [LARGE SCALE GENOMIC DNA]</scope>
    <source>
        <strain evidence="4">DSM 27260 / KACC 17922 / CL1</strain>
    </source>
</reference>
<dbReference type="RefSeq" id="WP_014788582.1">
    <property type="nucleotide sequence ID" value="NC_018015.1"/>
</dbReference>
<dbReference type="PANTHER" id="PTHR37810:SF5">
    <property type="entry name" value="IMMUNITY PROTEIN SDPI"/>
    <property type="match status" value="1"/>
</dbReference>
<protein>
    <recommendedName>
        <fullName evidence="2">DUF1648 domain-containing protein</fullName>
    </recommendedName>
</protein>
<feature type="domain" description="DUF1648" evidence="2">
    <location>
        <begin position="135"/>
        <end position="175"/>
    </location>
</feature>
<proteinExistence type="predicted"/>
<keyword evidence="1" id="KW-0472">Membrane</keyword>
<dbReference type="InterPro" id="IPR025962">
    <property type="entry name" value="SdpI/YhfL"/>
</dbReference>
<feature type="transmembrane region" description="Helical" evidence="1">
    <location>
        <begin position="237"/>
        <end position="258"/>
    </location>
</feature>
<keyword evidence="1" id="KW-0812">Transmembrane</keyword>
<dbReference type="STRING" id="163003.CL1_0741"/>
<evidence type="ECO:0000313" key="3">
    <source>
        <dbReference type="EMBL" id="AFL94946.1"/>
    </source>
</evidence>
<dbReference type="AlphaFoldDB" id="I3ZTB2"/>
<organism evidence="3 4">
    <name type="scientific">Thermococcus cleftensis (strain DSM 27260 / KACC 17922 / CL1)</name>
    <dbReference type="NCBI Taxonomy" id="163003"/>
    <lineage>
        <taxon>Archaea</taxon>
        <taxon>Methanobacteriati</taxon>
        <taxon>Methanobacteriota</taxon>
        <taxon>Thermococci</taxon>
        <taxon>Thermococcales</taxon>
        <taxon>Thermococcaceae</taxon>
        <taxon>Thermococcus</taxon>
    </lineage>
</organism>
<dbReference type="PANTHER" id="PTHR37810">
    <property type="entry name" value="IMMUNITY PROTEIN SDPI"/>
    <property type="match status" value="1"/>
</dbReference>
<dbReference type="EMBL" id="CP003651">
    <property type="protein sequence ID" value="AFL94946.1"/>
    <property type="molecule type" value="Genomic_DNA"/>
</dbReference>
<feature type="transmembrane region" description="Helical" evidence="1">
    <location>
        <begin position="6"/>
        <end position="25"/>
    </location>
</feature>
<dbReference type="Pfam" id="PF07853">
    <property type="entry name" value="DUF1648"/>
    <property type="match status" value="1"/>
</dbReference>